<sequence>MGLIEDLFGDDSILATPVDRFVLDDKNNCEARLVPNVPTADDESWERYKGLQHSCTYTLAATLVQMENIKKNGGDLNQAGSMTGPPLKWALYEYTPAVVDLYCQSSTFTKNADSPFSSEDNDLRDEISQFISSHEDGNIVSQLNLESDEFITYLIDSVRNKLESDNTEEDVVQHIVMMAVLDFSADLVDNSDSLAMYTIEISCSLVPEDDNELLKEIRLDTRLSTIEVDLERAADWREENNADWARAIELSEKFISQYGP</sequence>
<organism evidence="1 2">
    <name type="scientific">Aspergillus sergii</name>
    <dbReference type="NCBI Taxonomy" id="1034303"/>
    <lineage>
        <taxon>Eukaryota</taxon>
        <taxon>Fungi</taxon>
        <taxon>Dikarya</taxon>
        <taxon>Ascomycota</taxon>
        <taxon>Pezizomycotina</taxon>
        <taxon>Eurotiomycetes</taxon>
        <taxon>Eurotiomycetidae</taxon>
        <taxon>Eurotiales</taxon>
        <taxon>Aspergillaceae</taxon>
        <taxon>Aspergillus</taxon>
        <taxon>Aspergillus subgen. Circumdati</taxon>
    </lineage>
</organism>
<gene>
    <name evidence="1" type="ORF">BDV39DRAFT_204511</name>
</gene>
<evidence type="ECO:0000313" key="2">
    <source>
        <dbReference type="Proteomes" id="UP000325945"/>
    </source>
</evidence>
<name>A0A5N6X3K0_9EURO</name>
<accession>A0A5N6X3K0</accession>
<proteinExistence type="predicted"/>
<dbReference type="AlphaFoldDB" id="A0A5N6X3K0"/>
<protein>
    <submittedName>
        <fullName evidence="1">Uncharacterized protein</fullName>
    </submittedName>
</protein>
<dbReference type="Proteomes" id="UP000325945">
    <property type="component" value="Unassembled WGS sequence"/>
</dbReference>
<keyword evidence="2" id="KW-1185">Reference proteome</keyword>
<dbReference type="EMBL" id="ML741789">
    <property type="protein sequence ID" value="KAE8327801.1"/>
    <property type="molecule type" value="Genomic_DNA"/>
</dbReference>
<reference evidence="2" key="1">
    <citation type="submission" date="2019-04" db="EMBL/GenBank/DDBJ databases">
        <title>Friends and foes A comparative genomics studyof 23 Aspergillus species from section Flavi.</title>
        <authorList>
            <consortium name="DOE Joint Genome Institute"/>
            <person name="Kjaerbolling I."/>
            <person name="Vesth T."/>
            <person name="Frisvad J.C."/>
            <person name="Nybo J.L."/>
            <person name="Theobald S."/>
            <person name="Kildgaard S."/>
            <person name="Isbrandt T."/>
            <person name="Kuo A."/>
            <person name="Sato A."/>
            <person name="Lyhne E.K."/>
            <person name="Kogle M.E."/>
            <person name="Wiebenga A."/>
            <person name="Kun R.S."/>
            <person name="Lubbers R.J."/>
            <person name="Makela M.R."/>
            <person name="Barry K."/>
            <person name="Chovatia M."/>
            <person name="Clum A."/>
            <person name="Daum C."/>
            <person name="Haridas S."/>
            <person name="He G."/>
            <person name="LaButti K."/>
            <person name="Lipzen A."/>
            <person name="Mondo S."/>
            <person name="Riley R."/>
            <person name="Salamov A."/>
            <person name="Simmons B.A."/>
            <person name="Magnuson J.K."/>
            <person name="Henrissat B."/>
            <person name="Mortensen U.H."/>
            <person name="Larsen T.O."/>
            <person name="Devries R.P."/>
            <person name="Grigoriev I.V."/>
            <person name="Machida M."/>
            <person name="Baker S.E."/>
            <person name="Andersen M.R."/>
        </authorList>
    </citation>
    <scope>NUCLEOTIDE SEQUENCE [LARGE SCALE GENOMIC DNA]</scope>
    <source>
        <strain evidence="2">CBS 130017</strain>
    </source>
</reference>
<evidence type="ECO:0000313" key="1">
    <source>
        <dbReference type="EMBL" id="KAE8327801.1"/>
    </source>
</evidence>